<dbReference type="RefSeq" id="WP_018977829.1">
    <property type="nucleotide sequence ID" value="NZ_BMLN01000005.1"/>
</dbReference>
<sequence length="168" mass="18993">MWKIIEAYDQINAWIRASEGSFIELENGEPYRFSRRRTFSGKELEAFERSSGLELPAEYKRLLIGVGAVELFAGPLSGGIEILGPDEIADFSKKVFDGYGKNPYPELLLGVSIPKFGSFGGFRPGRERHERYGVFHSEISPEQWMETCSFTAFDDWIVKLVESRGAVI</sequence>
<protein>
    <recommendedName>
        <fullName evidence="3">Knr4/Smi1-like domain-containing protein</fullName>
    </recommendedName>
</protein>
<keyword evidence="2" id="KW-1185">Reference proteome</keyword>
<dbReference type="Proteomes" id="UP000606653">
    <property type="component" value="Unassembled WGS sequence"/>
</dbReference>
<evidence type="ECO:0000313" key="1">
    <source>
        <dbReference type="EMBL" id="GGN99690.1"/>
    </source>
</evidence>
<name>A0ABQ2L1L1_9BACL</name>
<dbReference type="SUPFAM" id="SSF160631">
    <property type="entry name" value="SMI1/KNR4-like"/>
    <property type="match status" value="1"/>
</dbReference>
<accession>A0ABQ2L1L1</accession>
<evidence type="ECO:0000313" key="2">
    <source>
        <dbReference type="Proteomes" id="UP000606653"/>
    </source>
</evidence>
<dbReference type="InterPro" id="IPR037883">
    <property type="entry name" value="Knr4/Smi1-like_sf"/>
</dbReference>
<proteinExistence type="predicted"/>
<reference evidence="2" key="1">
    <citation type="journal article" date="2019" name="Int. J. Syst. Evol. Microbiol.">
        <title>The Global Catalogue of Microorganisms (GCM) 10K type strain sequencing project: providing services to taxonomists for standard genome sequencing and annotation.</title>
        <authorList>
            <consortium name="The Broad Institute Genomics Platform"/>
            <consortium name="The Broad Institute Genome Sequencing Center for Infectious Disease"/>
            <person name="Wu L."/>
            <person name="Ma J."/>
        </authorList>
    </citation>
    <scope>NUCLEOTIDE SEQUENCE [LARGE SCALE GENOMIC DNA]</scope>
    <source>
        <strain evidence="2">CGMCC 1.6964</strain>
    </source>
</reference>
<evidence type="ECO:0008006" key="3">
    <source>
        <dbReference type="Google" id="ProtNLM"/>
    </source>
</evidence>
<gene>
    <name evidence="1" type="ORF">GCM10010969_20020</name>
</gene>
<organism evidence="1 2">
    <name type="scientific">Saccharibacillus kuerlensis</name>
    <dbReference type="NCBI Taxonomy" id="459527"/>
    <lineage>
        <taxon>Bacteria</taxon>
        <taxon>Bacillati</taxon>
        <taxon>Bacillota</taxon>
        <taxon>Bacilli</taxon>
        <taxon>Bacillales</taxon>
        <taxon>Paenibacillaceae</taxon>
        <taxon>Saccharibacillus</taxon>
    </lineage>
</organism>
<comment type="caution">
    <text evidence="1">The sequence shown here is derived from an EMBL/GenBank/DDBJ whole genome shotgun (WGS) entry which is preliminary data.</text>
</comment>
<dbReference type="EMBL" id="BMLN01000005">
    <property type="protein sequence ID" value="GGN99690.1"/>
    <property type="molecule type" value="Genomic_DNA"/>
</dbReference>